<dbReference type="Pfam" id="PF01938">
    <property type="entry name" value="TRAM"/>
    <property type="match status" value="1"/>
</dbReference>
<dbReference type="FunFam" id="2.40.50.140:FF:000097">
    <property type="entry name" value="23S rRNA (uracil(1939)-C(5))-methyltransferase RlmD"/>
    <property type="match status" value="1"/>
</dbReference>
<feature type="active site" evidence="11">
    <location>
        <position position="399"/>
    </location>
</feature>
<feature type="binding site" evidence="9">
    <location>
        <position position="86"/>
    </location>
    <ligand>
        <name>[4Fe-4S] cluster</name>
        <dbReference type="ChEBI" id="CHEBI:49883"/>
    </ligand>
</feature>
<feature type="binding site" evidence="9 10">
    <location>
        <position position="373"/>
    </location>
    <ligand>
        <name>S-adenosyl-L-methionine</name>
        <dbReference type="ChEBI" id="CHEBI:59789"/>
    </ligand>
</feature>
<dbReference type="GO" id="GO:0003723">
    <property type="term" value="F:RNA binding"/>
    <property type="evidence" value="ECO:0007669"/>
    <property type="project" value="InterPro"/>
</dbReference>
<evidence type="ECO:0000256" key="5">
    <source>
        <dbReference type="ARBA" id="ARBA00022691"/>
    </source>
</evidence>
<feature type="active site" description="Nucleophile" evidence="9 10">
    <location>
        <position position="399"/>
    </location>
</feature>
<dbReference type="GO" id="GO:0070475">
    <property type="term" value="P:rRNA base methylation"/>
    <property type="evidence" value="ECO:0007669"/>
    <property type="project" value="TreeGrafter"/>
</dbReference>
<dbReference type="EC" id="2.1.1.190" evidence="9"/>
<feature type="domain" description="TRAM" evidence="12">
    <location>
        <begin position="9"/>
        <end position="67"/>
    </location>
</feature>
<dbReference type="InterPro" id="IPR030390">
    <property type="entry name" value="MeTrfase_TrmA_AS"/>
</dbReference>
<dbReference type="NCBIfam" id="NF009639">
    <property type="entry name" value="PRK13168.1"/>
    <property type="match status" value="1"/>
</dbReference>
<reference evidence="13 14" key="1">
    <citation type="journal article" date="2013" name="Genome Announc.">
        <title>Genome Sequence of the Pyrene- and Fluoranthene-Degrading Bacterium Cycloclasticus sp. Strain PY97M.</title>
        <authorList>
            <person name="Cui Z."/>
            <person name="Xu G."/>
            <person name="Li Q."/>
            <person name="Gao W."/>
            <person name="Zheng L."/>
        </authorList>
    </citation>
    <scope>NUCLEOTIDE SEQUENCE [LARGE SCALE GENOMIC DNA]</scope>
    <source>
        <strain evidence="13 14">PY97M</strain>
    </source>
</reference>
<dbReference type="Pfam" id="PF05958">
    <property type="entry name" value="tRNA_U5-meth_tr"/>
    <property type="match status" value="1"/>
</dbReference>
<dbReference type="PROSITE" id="PS01230">
    <property type="entry name" value="TRMA_1"/>
    <property type="match status" value="1"/>
</dbReference>
<evidence type="ECO:0000313" key="14">
    <source>
        <dbReference type="Proteomes" id="UP000015462"/>
    </source>
</evidence>
<evidence type="ECO:0000256" key="8">
    <source>
        <dbReference type="ARBA" id="ARBA00023014"/>
    </source>
</evidence>
<keyword evidence="5 9" id="KW-0949">S-adenosyl-L-methionine</keyword>
<dbReference type="InterPro" id="IPR002792">
    <property type="entry name" value="TRAM_dom"/>
</dbReference>
<dbReference type="NCBIfam" id="TIGR00479">
    <property type="entry name" value="rumA"/>
    <property type="match status" value="1"/>
</dbReference>
<feature type="binding site" evidence="9">
    <location>
        <position position="89"/>
    </location>
    <ligand>
        <name>[4Fe-4S] cluster</name>
        <dbReference type="ChEBI" id="CHEBI:49883"/>
    </ligand>
</feature>
<dbReference type="Gene3D" id="2.40.50.140">
    <property type="entry name" value="Nucleic acid-binding proteins"/>
    <property type="match status" value="1"/>
</dbReference>
<gene>
    <name evidence="9" type="primary">rlmD</name>
    <name evidence="13" type="ORF">L196_00735</name>
</gene>
<feature type="binding site" evidence="9">
    <location>
        <position position="80"/>
    </location>
    <ligand>
        <name>[4Fe-4S] cluster</name>
        <dbReference type="ChEBI" id="CHEBI:49883"/>
    </ligand>
</feature>
<dbReference type="PANTHER" id="PTHR11061">
    <property type="entry name" value="RNA M5U METHYLTRANSFERASE"/>
    <property type="match status" value="1"/>
</dbReference>
<comment type="caution">
    <text evidence="13">The sequence shown here is derived from an EMBL/GenBank/DDBJ whole genome shotgun (WGS) entry which is preliminary data.</text>
</comment>
<comment type="similarity">
    <text evidence="9">Belongs to the class I-like SAM-binding methyltransferase superfamily. RNA M5U methyltransferase family. RlmD subfamily.</text>
</comment>
<keyword evidence="4 9" id="KW-0808">Transferase</keyword>
<feature type="binding site" evidence="9 10">
    <location>
        <position position="304"/>
    </location>
    <ligand>
        <name>S-adenosyl-L-methionine</name>
        <dbReference type="ChEBI" id="CHEBI:59789"/>
    </ligand>
</feature>
<dbReference type="InterPro" id="IPR012340">
    <property type="entry name" value="NA-bd_OB-fold"/>
</dbReference>
<keyword evidence="8 9" id="KW-0411">Iron-sulfur</keyword>
<feature type="binding site" evidence="9">
    <location>
        <position position="168"/>
    </location>
    <ligand>
        <name>[4Fe-4S] cluster</name>
        <dbReference type="ChEBI" id="CHEBI:49883"/>
    </ligand>
</feature>
<dbReference type="GO" id="GO:0005506">
    <property type="term" value="F:iron ion binding"/>
    <property type="evidence" value="ECO:0007669"/>
    <property type="project" value="UniProtKB-UniRule"/>
</dbReference>
<organism evidence="13 14">
    <name type="scientific">Cycloclasticus pugetii</name>
    <dbReference type="NCBI Taxonomy" id="34068"/>
    <lineage>
        <taxon>Bacteria</taxon>
        <taxon>Pseudomonadati</taxon>
        <taxon>Pseudomonadota</taxon>
        <taxon>Gammaproteobacteria</taxon>
        <taxon>Thiotrichales</taxon>
        <taxon>Piscirickettsiaceae</taxon>
        <taxon>Cycloclasticus</taxon>
    </lineage>
</organism>
<evidence type="ECO:0000259" key="12">
    <source>
        <dbReference type="PROSITE" id="PS50926"/>
    </source>
</evidence>
<dbReference type="InterPro" id="IPR029063">
    <property type="entry name" value="SAM-dependent_MTases_sf"/>
</dbReference>
<dbReference type="GO" id="GO:0051539">
    <property type="term" value="F:4 iron, 4 sulfur cluster binding"/>
    <property type="evidence" value="ECO:0007669"/>
    <property type="project" value="UniProtKB-KW"/>
</dbReference>
<dbReference type="PANTHER" id="PTHR11061:SF49">
    <property type="entry name" value="23S RRNA (URACIL(1939)-C(5))-METHYLTRANSFERASE RLMD"/>
    <property type="match status" value="1"/>
</dbReference>
<comment type="function">
    <text evidence="9">Catalyzes the formation of 5-methyl-uridine at position 1939 (m5U1939) in 23S rRNA.</text>
</comment>
<keyword evidence="7 9" id="KW-0408">Iron</keyword>
<evidence type="ECO:0000256" key="4">
    <source>
        <dbReference type="ARBA" id="ARBA00022679"/>
    </source>
</evidence>
<evidence type="ECO:0000256" key="1">
    <source>
        <dbReference type="ARBA" id="ARBA00022485"/>
    </source>
</evidence>
<evidence type="ECO:0000256" key="10">
    <source>
        <dbReference type="PROSITE-ProRule" id="PRU01024"/>
    </source>
</evidence>
<dbReference type="GO" id="GO:0070041">
    <property type="term" value="F:rRNA (uridine-C5-)-methyltransferase activity"/>
    <property type="evidence" value="ECO:0007669"/>
    <property type="project" value="UniProtKB-UniRule"/>
</dbReference>
<evidence type="ECO:0000256" key="7">
    <source>
        <dbReference type="ARBA" id="ARBA00023004"/>
    </source>
</evidence>
<sequence>MARRRNRRKNLPPETATATIESLAHDGRGVAHVDDKAVFIAGALPGEDVVFEYSKKKKDFAEGRVTEVLKASDDRVEPGCQHYSICGGCSFQHLDPEKQILAKQGILLDQFKSIAKLEDVELWPALTGPFWGYRHRARLGVKDVVKKGRVLVGFREKASPFLAEIEKCEVLHPSVGQRLMDLSSLIGNLSIKDKIPQIEVSICDSRTALVFRILESLSEEDIAVLKRFEVSADVDIYTQSKGPDTIIPLSGEKAPLSYQLPNNVSLFFGPSDFVQVNVDINRSMINRALETLALNENDNVLDLFCGLGNFTLPMARVAGHVTGVEGSDELIIRAKQNADKNGLDNVDFYTANLMEAVAEEPWTKKKYNKVLIDPPRLGAKEILPYLPKWGAEQVLYVSCNPSTLARDSAILVNELGYTLKKAGVMDMFPHTSHVESIALFEK</sequence>
<dbReference type="PROSITE" id="PS50926">
    <property type="entry name" value="TRAM"/>
    <property type="match status" value="1"/>
</dbReference>
<feature type="binding site" evidence="9 10">
    <location>
        <position position="325"/>
    </location>
    <ligand>
        <name>S-adenosyl-L-methionine</name>
        <dbReference type="ChEBI" id="CHEBI:59789"/>
    </ligand>
</feature>
<dbReference type="InterPro" id="IPR030391">
    <property type="entry name" value="MeTrfase_TrmA_CS"/>
</dbReference>
<evidence type="ECO:0000256" key="9">
    <source>
        <dbReference type="HAMAP-Rule" id="MF_01010"/>
    </source>
</evidence>
<dbReference type="CDD" id="cd02440">
    <property type="entry name" value="AdoMet_MTases"/>
    <property type="match status" value="1"/>
</dbReference>
<dbReference type="HAMAP" id="MF_01010">
    <property type="entry name" value="23SrRNA_methyltr_RlmD"/>
    <property type="match status" value="1"/>
</dbReference>
<keyword evidence="6 9" id="KW-0479">Metal-binding</keyword>
<dbReference type="AlphaFoldDB" id="A0AB33Z3Q3"/>
<comment type="catalytic activity">
    <reaction evidence="9">
        <text>uridine(1939) in 23S rRNA + S-adenosyl-L-methionine = 5-methyluridine(1939) in 23S rRNA + S-adenosyl-L-homocysteine + H(+)</text>
        <dbReference type="Rhea" id="RHEA:42908"/>
        <dbReference type="Rhea" id="RHEA-COMP:10278"/>
        <dbReference type="Rhea" id="RHEA-COMP:10279"/>
        <dbReference type="ChEBI" id="CHEBI:15378"/>
        <dbReference type="ChEBI" id="CHEBI:57856"/>
        <dbReference type="ChEBI" id="CHEBI:59789"/>
        <dbReference type="ChEBI" id="CHEBI:65315"/>
        <dbReference type="ChEBI" id="CHEBI:74447"/>
        <dbReference type="EC" id="2.1.1.190"/>
    </reaction>
</comment>
<feature type="binding site" evidence="9">
    <location>
        <position position="309"/>
    </location>
    <ligand>
        <name>S-adenosyl-L-methionine</name>
        <dbReference type="ChEBI" id="CHEBI:59789"/>
    </ligand>
</feature>
<keyword evidence="14" id="KW-1185">Reference proteome</keyword>
<dbReference type="Proteomes" id="UP000015462">
    <property type="component" value="Unassembled WGS sequence"/>
</dbReference>
<dbReference type="SUPFAM" id="SSF50249">
    <property type="entry name" value="Nucleic acid-binding proteins"/>
    <property type="match status" value="1"/>
</dbReference>
<keyword evidence="2 9" id="KW-0698">rRNA processing</keyword>
<keyword evidence="3 9" id="KW-0489">Methyltransferase</keyword>
<evidence type="ECO:0000256" key="11">
    <source>
        <dbReference type="PROSITE-ProRule" id="PRU10015"/>
    </source>
</evidence>
<proteinExistence type="inferred from homology"/>
<dbReference type="InterPro" id="IPR001566">
    <property type="entry name" value="23S_rRNA_MeTrfase_RlmD"/>
</dbReference>
<dbReference type="SUPFAM" id="SSF53335">
    <property type="entry name" value="S-adenosyl-L-methionine-dependent methyltransferases"/>
    <property type="match status" value="1"/>
</dbReference>
<dbReference type="PROSITE" id="PS51687">
    <property type="entry name" value="SAM_MT_RNA_M5U"/>
    <property type="match status" value="1"/>
</dbReference>
<evidence type="ECO:0000256" key="6">
    <source>
        <dbReference type="ARBA" id="ARBA00022723"/>
    </source>
</evidence>
<feature type="binding site" evidence="9">
    <location>
        <position position="352"/>
    </location>
    <ligand>
        <name>S-adenosyl-L-methionine</name>
        <dbReference type="ChEBI" id="CHEBI:59789"/>
    </ligand>
</feature>
<evidence type="ECO:0000313" key="13">
    <source>
        <dbReference type="EMBL" id="EPD13980.1"/>
    </source>
</evidence>
<name>A0AB33Z3Q3_9GAMM</name>
<keyword evidence="1 9" id="KW-0004">4Fe-4S</keyword>
<feature type="binding site" evidence="9 10">
    <location>
        <position position="275"/>
    </location>
    <ligand>
        <name>S-adenosyl-L-methionine</name>
        <dbReference type="ChEBI" id="CHEBI:59789"/>
    </ligand>
</feature>
<dbReference type="EMBL" id="ASHL01000001">
    <property type="protein sequence ID" value="EPD13980.1"/>
    <property type="molecule type" value="Genomic_DNA"/>
</dbReference>
<protein>
    <recommendedName>
        <fullName evidence="9">23S rRNA (uracil(1939)-C(5))-methyltransferase RlmD</fullName>
        <ecNumber evidence="9">2.1.1.190</ecNumber>
    </recommendedName>
    <alternativeName>
        <fullName evidence="9">23S rRNA(m5U1939)-methyltransferase</fullName>
    </alternativeName>
</protein>
<evidence type="ECO:0000256" key="2">
    <source>
        <dbReference type="ARBA" id="ARBA00022552"/>
    </source>
</evidence>
<dbReference type="InterPro" id="IPR010280">
    <property type="entry name" value="U5_MeTrfase_fam"/>
</dbReference>
<dbReference type="Gene3D" id="3.40.50.150">
    <property type="entry name" value="Vaccinia Virus protein VP39"/>
    <property type="match status" value="1"/>
</dbReference>
<accession>A0AB33Z3Q3</accession>
<dbReference type="PROSITE" id="PS01231">
    <property type="entry name" value="TRMA_2"/>
    <property type="match status" value="1"/>
</dbReference>
<evidence type="ECO:0000256" key="3">
    <source>
        <dbReference type="ARBA" id="ARBA00022603"/>
    </source>
</evidence>
<dbReference type="Gene3D" id="2.40.50.1070">
    <property type="match status" value="1"/>
</dbReference>
<dbReference type="RefSeq" id="WP_015005639.1">
    <property type="nucleotide sequence ID" value="NZ_JBLHXE010000001.1"/>
</dbReference>